<dbReference type="EMBL" id="JAROKS010000012">
    <property type="protein sequence ID" value="KAK1799206.1"/>
    <property type="molecule type" value="Genomic_DNA"/>
</dbReference>
<reference evidence="3" key="1">
    <citation type="submission" date="2023-03" db="EMBL/GenBank/DDBJ databases">
        <title>Electrophorus voltai genome.</title>
        <authorList>
            <person name="Bian C."/>
        </authorList>
    </citation>
    <scope>NUCLEOTIDE SEQUENCE</scope>
    <source>
        <strain evidence="3">CB-2022</strain>
        <tissue evidence="3">Muscle</tissue>
    </source>
</reference>
<evidence type="ECO:0000256" key="2">
    <source>
        <dbReference type="SAM" id="Phobius"/>
    </source>
</evidence>
<keyword evidence="4" id="KW-1185">Reference proteome</keyword>
<evidence type="ECO:0000313" key="3">
    <source>
        <dbReference type="EMBL" id="KAK1799206.1"/>
    </source>
</evidence>
<name>A0AAD8ZHC4_9TELE</name>
<accession>A0AAD8ZHC4</accession>
<feature type="compositionally biased region" description="Basic residues" evidence="1">
    <location>
        <begin position="331"/>
        <end position="341"/>
    </location>
</feature>
<keyword evidence="2" id="KW-0472">Membrane</keyword>
<comment type="caution">
    <text evidence="3">The sequence shown here is derived from an EMBL/GenBank/DDBJ whole genome shotgun (WGS) entry which is preliminary data.</text>
</comment>
<feature type="region of interest" description="Disordered" evidence="1">
    <location>
        <begin position="32"/>
        <end position="58"/>
    </location>
</feature>
<feature type="non-terminal residue" evidence="3">
    <location>
        <position position="1"/>
    </location>
</feature>
<feature type="region of interest" description="Disordered" evidence="1">
    <location>
        <begin position="330"/>
        <end position="349"/>
    </location>
</feature>
<feature type="compositionally biased region" description="Polar residues" evidence="1">
    <location>
        <begin position="32"/>
        <end position="41"/>
    </location>
</feature>
<evidence type="ECO:0000313" key="4">
    <source>
        <dbReference type="Proteomes" id="UP001239994"/>
    </source>
</evidence>
<proteinExistence type="predicted"/>
<feature type="transmembrane region" description="Helical" evidence="2">
    <location>
        <begin position="6"/>
        <end position="27"/>
    </location>
</feature>
<keyword evidence="2" id="KW-1133">Transmembrane helix</keyword>
<gene>
    <name evidence="3" type="ORF">P4O66_007450</name>
</gene>
<evidence type="ECO:0008006" key="5">
    <source>
        <dbReference type="Google" id="ProtNLM"/>
    </source>
</evidence>
<protein>
    <recommendedName>
        <fullName evidence="5">Matrix-remodeling-associated protein 7</fullName>
    </recommendedName>
</protein>
<dbReference type="Proteomes" id="UP001239994">
    <property type="component" value="Unassembled WGS sequence"/>
</dbReference>
<sequence>MAIDAPVILSALFFTIIAIIIASAFLARKSVSNKPEPNQQETKPEEAAEYYQPKAEADTSAPVKEKIVVTEVKKEDPVAIEEMGIADEPALAEDEDCPVQEAHMQAAAVFEVASDKEVIRAPNPVDVFTSEPVLEPLEVPSSKPVPERMPVDTIPELIFESVPVQVSEPPVSELEHEPVQELATEVDSEHASGLTLELAPEPVSETSSETISESIPEQVLEAITEQVSEDISEQVSEDTSEPILEPSAEQISEAVPEPTLEVSQELTPVPEVTVHSEIAAPPVEAEGEAPSFKYGKKRTTKFEKRLTKEELQEEQRSVPLPLTGQYETAKKTKQNKAKNKKIISSLFST</sequence>
<evidence type="ECO:0000256" key="1">
    <source>
        <dbReference type="SAM" id="MobiDB-lite"/>
    </source>
</evidence>
<feature type="compositionally biased region" description="Acidic residues" evidence="1">
    <location>
        <begin position="227"/>
        <end position="240"/>
    </location>
</feature>
<feature type="region of interest" description="Disordered" evidence="1">
    <location>
        <begin position="189"/>
        <end position="263"/>
    </location>
</feature>
<keyword evidence="2" id="KW-0812">Transmembrane</keyword>
<organism evidence="3 4">
    <name type="scientific">Electrophorus voltai</name>
    <dbReference type="NCBI Taxonomy" id="2609070"/>
    <lineage>
        <taxon>Eukaryota</taxon>
        <taxon>Metazoa</taxon>
        <taxon>Chordata</taxon>
        <taxon>Craniata</taxon>
        <taxon>Vertebrata</taxon>
        <taxon>Euteleostomi</taxon>
        <taxon>Actinopterygii</taxon>
        <taxon>Neopterygii</taxon>
        <taxon>Teleostei</taxon>
        <taxon>Ostariophysi</taxon>
        <taxon>Gymnotiformes</taxon>
        <taxon>Gymnotoidei</taxon>
        <taxon>Gymnotidae</taxon>
        <taxon>Electrophorus</taxon>
    </lineage>
</organism>
<feature type="compositionally biased region" description="Low complexity" evidence="1">
    <location>
        <begin position="200"/>
        <end position="217"/>
    </location>
</feature>
<dbReference type="AlphaFoldDB" id="A0AAD8ZHC4"/>